<evidence type="ECO:0000256" key="1">
    <source>
        <dbReference type="SAM" id="Phobius"/>
    </source>
</evidence>
<dbReference type="EMBL" id="FXBJ01000002">
    <property type="protein sequence ID" value="SMH27015.1"/>
    <property type="molecule type" value="Genomic_DNA"/>
</dbReference>
<protein>
    <submittedName>
        <fullName evidence="2">Uncharacterized membrane protein</fullName>
    </submittedName>
</protein>
<feature type="transmembrane region" description="Helical" evidence="1">
    <location>
        <begin position="25"/>
        <end position="51"/>
    </location>
</feature>
<dbReference type="PANTHER" id="PTHR40076">
    <property type="entry name" value="MEMBRANE PROTEIN-RELATED"/>
    <property type="match status" value="1"/>
</dbReference>
<dbReference type="InterPro" id="IPR010380">
    <property type="entry name" value="DUF975"/>
</dbReference>
<feature type="transmembrane region" description="Helical" evidence="1">
    <location>
        <begin position="188"/>
        <end position="212"/>
    </location>
</feature>
<reference evidence="2 3" key="1">
    <citation type="submission" date="2017-04" db="EMBL/GenBank/DDBJ databases">
        <authorList>
            <person name="Afonso C.L."/>
            <person name="Miller P.J."/>
            <person name="Scott M.A."/>
            <person name="Spackman E."/>
            <person name="Goraichik I."/>
            <person name="Dimitrov K.M."/>
            <person name="Suarez D.L."/>
            <person name="Swayne D.E."/>
        </authorList>
    </citation>
    <scope>NUCLEOTIDE SEQUENCE [LARGE SCALE GENOMIC DNA]</scope>
    <source>
        <strain evidence="2 3">LMG26642</strain>
    </source>
</reference>
<dbReference type="Pfam" id="PF06161">
    <property type="entry name" value="DUF975"/>
    <property type="match status" value="1"/>
</dbReference>
<sequence length="240" mass="27306">MGRYKNRRELKAEAKELLSGRWKDAILLNMIPVLLTIIVMAISLSVLAVLIKELMIEPASYAPPADNSGSGSTITGIVSAFLTIGISYTFLDWLRNPEMQIRPFKQAFQVFTKKYFLGTLLVYIFTAIFTILWTLLLVVPGIIKTFSYSQAYFIFKDRKSFSEDEKVSALGCITESRKMMDGHKWEYFVLQLSFIGWGILSVLSFGIGFIWLNPYMNATLAAFYKNLTENDGYDESVEVF</sequence>
<dbReference type="AlphaFoldDB" id="A0A1X7MQQ0"/>
<evidence type="ECO:0000313" key="2">
    <source>
        <dbReference type="EMBL" id="SMH27015.1"/>
    </source>
</evidence>
<dbReference type="STRING" id="1073423.SAMN04488700_0399"/>
<organism evidence="2 3">
    <name type="scientific">Carnobacterium iners</name>
    <dbReference type="NCBI Taxonomy" id="1073423"/>
    <lineage>
        <taxon>Bacteria</taxon>
        <taxon>Bacillati</taxon>
        <taxon>Bacillota</taxon>
        <taxon>Bacilli</taxon>
        <taxon>Lactobacillales</taxon>
        <taxon>Carnobacteriaceae</taxon>
        <taxon>Carnobacterium</taxon>
    </lineage>
</organism>
<keyword evidence="1" id="KW-0472">Membrane</keyword>
<dbReference type="Proteomes" id="UP000193435">
    <property type="component" value="Unassembled WGS sequence"/>
</dbReference>
<feature type="transmembrane region" description="Helical" evidence="1">
    <location>
        <begin position="115"/>
        <end position="143"/>
    </location>
</feature>
<accession>A0A1X7MQQ0</accession>
<gene>
    <name evidence="2" type="ORF">SAMN04488700_0399</name>
</gene>
<feature type="transmembrane region" description="Helical" evidence="1">
    <location>
        <begin position="71"/>
        <end position="94"/>
    </location>
</feature>
<evidence type="ECO:0000313" key="3">
    <source>
        <dbReference type="Proteomes" id="UP000193435"/>
    </source>
</evidence>
<proteinExistence type="predicted"/>
<name>A0A1X7MQQ0_9LACT</name>
<dbReference type="OrthoDB" id="9784844at2"/>
<keyword evidence="3" id="KW-1185">Reference proteome</keyword>
<keyword evidence="1" id="KW-1133">Transmembrane helix</keyword>
<dbReference type="PANTHER" id="PTHR40076:SF1">
    <property type="entry name" value="MEMBRANE PROTEIN"/>
    <property type="match status" value="1"/>
</dbReference>
<keyword evidence="1" id="KW-0812">Transmembrane</keyword>